<evidence type="ECO:0000313" key="4">
    <source>
        <dbReference type="EMBL" id="PRX53090.1"/>
    </source>
</evidence>
<dbReference type="Proteomes" id="UP000237640">
    <property type="component" value="Unassembled WGS sequence"/>
</dbReference>
<dbReference type="AlphaFoldDB" id="A0A2T0M6G8"/>
<keyword evidence="2" id="KW-0548">Nucleotidyltransferase</keyword>
<reference evidence="4 5" key="1">
    <citation type="submission" date="2018-03" db="EMBL/GenBank/DDBJ databases">
        <title>Genomic Encyclopedia of Archaeal and Bacterial Type Strains, Phase II (KMG-II): from individual species to whole genera.</title>
        <authorList>
            <person name="Goeker M."/>
        </authorList>
    </citation>
    <scope>NUCLEOTIDE SEQUENCE [LARGE SCALE GENOMIC DNA]</scope>
    <source>
        <strain evidence="4 5">DSM 25027</strain>
    </source>
</reference>
<dbReference type="InterPro" id="IPR005835">
    <property type="entry name" value="NTP_transferase_dom"/>
</dbReference>
<sequence>MVGGSSSRMKKSLATANLDEKTKNIAQKLHKSLIPLGASGRPLLYYLIKNAVEAGYTQVYLITSRQNDGFKDEVGYKDRDNKYQGISVHFAIQHIPEGRNKPLGTADALEQCLNQYPELKDTVFTVCNGDNLYSVDALGDLRKTRSVPNALISYGSSGLKFSDERLAKFALMDISSEGYLKGIVEKPEISKMNKYRDASGELRVSMNIFSFSGKSIYPYLKNCSIHPIRNEKELPEAVRNMVADHPEGMLCYPRSEYIPDLTNAEDIGHFKIE</sequence>
<gene>
    <name evidence="4" type="ORF">CLV81_3991</name>
</gene>
<dbReference type="InterPro" id="IPR029044">
    <property type="entry name" value="Nucleotide-diphossugar_trans"/>
</dbReference>
<keyword evidence="1 4" id="KW-0808">Transferase</keyword>
<organism evidence="4 5">
    <name type="scientific">Flagellimonas meridianipacifica</name>
    <dbReference type="NCBI Taxonomy" id="1080225"/>
    <lineage>
        <taxon>Bacteria</taxon>
        <taxon>Pseudomonadati</taxon>
        <taxon>Bacteroidota</taxon>
        <taxon>Flavobacteriia</taxon>
        <taxon>Flavobacteriales</taxon>
        <taxon>Flavobacteriaceae</taxon>
        <taxon>Flagellimonas</taxon>
    </lineage>
</organism>
<dbReference type="SUPFAM" id="SSF53448">
    <property type="entry name" value="Nucleotide-diphospho-sugar transferases"/>
    <property type="match status" value="1"/>
</dbReference>
<name>A0A2T0M6G8_9FLAO</name>
<comment type="caution">
    <text evidence="4">The sequence shown here is derived from an EMBL/GenBank/DDBJ whole genome shotgun (WGS) entry which is preliminary data.</text>
</comment>
<dbReference type="GO" id="GO:0016779">
    <property type="term" value="F:nucleotidyltransferase activity"/>
    <property type="evidence" value="ECO:0007669"/>
    <property type="project" value="UniProtKB-KW"/>
</dbReference>
<evidence type="ECO:0000256" key="2">
    <source>
        <dbReference type="ARBA" id="ARBA00022695"/>
    </source>
</evidence>
<dbReference type="Gene3D" id="3.90.550.10">
    <property type="entry name" value="Spore Coat Polysaccharide Biosynthesis Protein SpsA, Chain A"/>
    <property type="match status" value="1"/>
</dbReference>
<dbReference type="InterPro" id="IPR050065">
    <property type="entry name" value="GlmU-like"/>
</dbReference>
<evidence type="ECO:0000256" key="1">
    <source>
        <dbReference type="ARBA" id="ARBA00022679"/>
    </source>
</evidence>
<proteinExistence type="predicted"/>
<dbReference type="PANTHER" id="PTHR43584">
    <property type="entry name" value="NUCLEOTIDYL TRANSFERASE"/>
    <property type="match status" value="1"/>
</dbReference>
<accession>A0A2T0M6G8</accession>
<dbReference type="EMBL" id="PVYX01000003">
    <property type="protein sequence ID" value="PRX53090.1"/>
    <property type="molecule type" value="Genomic_DNA"/>
</dbReference>
<feature type="domain" description="Nucleotidyl transferase" evidence="3">
    <location>
        <begin position="25"/>
        <end position="245"/>
    </location>
</feature>
<keyword evidence="5" id="KW-1185">Reference proteome</keyword>
<dbReference type="PANTHER" id="PTHR43584:SF8">
    <property type="entry name" value="N-ACETYLMURAMATE ALPHA-1-PHOSPHATE URIDYLYLTRANSFERASE"/>
    <property type="match status" value="1"/>
</dbReference>
<protein>
    <submittedName>
        <fullName evidence="4">Glucose-1-phosphate thymidylyltransferase</fullName>
    </submittedName>
</protein>
<evidence type="ECO:0000313" key="5">
    <source>
        <dbReference type="Proteomes" id="UP000237640"/>
    </source>
</evidence>
<dbReference type="Pfam" id="PF00483">
    <property type="entry name" value="NTP_transferase"/>
    <property type="match status" value="1"/>
</dbReference>
<evidence type="ECO:0000259" key="3">
    <source>
        <dbReference type="Pfam" id="PF00483"/>
    </source>
</evidence>